<gene>
    <name evidence="2" type="ORF">AAE3_LOCUS3911</name>
</gene>
<feature type="region of interest" description="Disordered" evidence="1">
    <location>
        <begin position="272"/>
        <end position="296"/>
    </location>
</feature>
<accession>A0A8S0VR05</accession>
<dbReference type="AlphaFoldDB" id="A0A8S0VR05"/>
<reference evidence="2 3" key="1">
    <citation type="submission" date="2020-01" db="EMBL/GenBank/DDBJ databases">
        <authorList>
            <person name="Gupta K D."/>
        </authorList>
    </citation>
    <scope>NUCLEOTIDE SEQUENCE [LARGE SCALE GENOMIC DNA]</scope>
</reference>
<keyword evidence="3" id="KW-1185">Reference proteome</keyword>
<name>A0A8S0VR05_CYCAE</name>
<evidence type="ECO:0000313" key="3">
    <source>
        <dbReference type="Proteomes" id="UP000467700"/>
    </source>
</evidence>
<dbReference type="Proteomes" id="UP000467700">
    <property type="component" value="Unassembled WGS sequence"/>
</dbReference>
<evidence type="ECO:0000313" key="2">
    <source>
        <dbReference type="EMBL" id="CAA7261795.1"/>
    </source>
</evidence>
<evidence type="ECO:0000256" key="1">
    <source>
        <dbReference type="SAM" id="MobiDB-lite"/>
    </source>
</evidence>
<dbReference type="EMBL" id="CACVBS010000034">
    <property type="protein sequence ID" value="CAA7261795.1"/>
    <property type="molecule type" value="Genomic_DNA"/>
</dbReference>
<organism evidence="2 3">
    <name type="scientific">Cyclocybe aegerita</name>
    <name type="common">Black poplar mushroom</name>
    <name type="synonym">Agrocybe aegerita</name>
    <dbReference type="NCBI Taxonomy" id="1973307"/>
    <lineage>
        <taxon>Eukaryota</taxon>
        <taxon>Fungi</taxon>
        <taxon>Dikarya</taxon>
        <taxon>Basidiomycota</taxon>
        <taxon>Agaricomycotina</taxon>
        <taxon>Agaricomycetes</taxon>
        <taxon>Agaricomycetidae</taxon>
        <taxon>Agaricales</taxon>
        <taxon>Agaricineae</taxon>
        <taxon>Bolbitiaceae</taxon>
        <taxon>Cyclocybe</taxon>
    </lineage>
</organism>
<comment type="caution">
    <text evidence="2">The sequence shown here is derived from an EMBL/GenBank/DDBJ whole genome shotgun (WGS) entry which is preliminary data.</text>
</comment>
<proteinExistence type="predicted"/>
<sequence>MSVCQLSLCRPAWAVDVVLPHAWPAPTPILAELQERHHVWYGLPSPIDIWLQQCLDTPFQAVEHPSAMEGSSLGYVLLSDYMECEFKVVNDSPFYDPPMFKLLLVVHLPPGLHRFIFNLSSPVVIMTLYEGSEIYDYSKHFQQPQASMINILSLLSAQAQNKLSAASVRQWCQAALPDWWNQPMGSRCGVCQNNKQRHPTSLIAGLNHHLARPDISRRPTTLTLVTCKEAPITYTTPITLPRAPPLQQGCGLAYLGLRQRLPPSFLFCMTPQPPNTSLPPHSDRAMCPSPSTRDVG</sequence>
<protein>
    <submittedName>
        <fullName evidence="2">Uncharacterized protein</fullName>
    </submittedName>
</protein>